<feature type="domain" description="Fungal calcium binding protein" evidence="2">
    <location>
        <begin position="23"/>
        <end position="90"/>
    </location>
</feature>
<dbReference type="VEuPathDB" id="FungiDB:EYZ11_005427"/>
<feature type="signal peptide" evidence="1">
    <location>
        <begin position="1"/>
        <end position="22"/>
    </location>
</feature>
<dbReference type="InterPro" id="IPR022013">
    <property type="entry name" value="CBP"/>
</dbReference>
<evidence type="ECO:0000256" key="1">
    <source>
        <dbReference type="SAM" id="SignalP"/>
    </source>
</evidence>
<dbReference type="EMBL" id="SOSA01000173">
    <property type="protein sequence ID" value="THC95103.1"/>
    <property type="molecule type" value="Genomic_DNA"/>
</dbReference>
<reference evidence="3 4" key="1">
    <citation type="submission" date="2019-03" db="EMBL/GenBank/DDBJ databases">
        <title>The genome sequence of a newly discovered highly antifungal drug resistant Aspergillus species, Aspergillus tanneri NIH 1004.</title>
        <authorList>
            <person name="Mounaud S."/>
            <person name="Singh I."/>
            <person name="Joardar V."/>
            <person name="Pakala S."/>
            <person name="Pakala S."/>
            <person name="Venepally P."/>
            <person name="Hoover J."/>
            <person name="Nierman W."/>
            <person name="Chung J."/>
            <person name="Losada L."/>
        </authorList>
    </citation>
    <scope>NUCLEOTIDE SEQUENCE [LARGE SCALE GENOMIC DNA]</scope>
    <source>
        <strain evidence="3 4">NIH1004</strain>
    </source>
</reference>
<dbReference type="AlphaFoldDB" id="A0A4S3JI90"/>
<organism evidence="3 4">
    <name type="scientific">Aspergillus tanneri</name>
    <dbReference type="NCBI Taxonomy" id="1220188"/>
    <lineage>
        <taxon>Eukaryota</taxon>
        <taxon>Fungi</taxon>
        <taxon>Dikarya</taxon>
        <taxon>Ascomycota</taxon>
        <taxon>Pezizomycotina</taxon>
        <taxon>Eurotiomycetes</taxon>
        <taxon>Eurotiomycetidae</taxon>
        <taxon>Eurotiales</taxon>
        <taxon>Aspergillaceae</taxon>
        <taxon>Aspergillus</taxon>
        <taxon>Aspergillus subgen. Circumdati</taxon>
    </lineage>
</organism>
<protein>
    <recommendedName>
        <fullName evidence="2">Fungal calcium binding protein domain-containing protein</fullName>
    </recommendedName>
</protein>
<accession>A0A4S3JI90</accession>
<proteinExistence type="predicted"/>
<feature type="chain" id="PRO_5020823553" description="Fungal calcium binding protein domain-containing protein" evidence="1">
    <location>
        <begin position="23"/>
        <end position="92"/>
    </location>
</feature>
<dbReference type="STRING" id="1220188.A0A4S3JI90"/>
<keyword evidence="1" id="KW-0732">Signal</keyword>
<evidence type="ECO:0000313" key="3">
    <source>
        <dbReference type="EMBL" id="THC95103.1"/>
    </source>
</evidence>
<dbReference type="Pfam" id="PF12192">
    <property type="entry name" value="CBP"/>
    <property type="match status" value="1"/>
</dbReference>
<evidence type="ECO:0000313" key="4">
    <source>
        <dbReference type="Proteomes" id="UP000308092"/>
    </source>
</evidence>
<sequence>MRFFIAISTLLAIASAAPASTAQNLQDVKGSAAAYVENMKAAGCDWLACVSSLAGESAACAAAAVELGLNPIADAACLATVGTSTASCSKCG</sequence>
<dbReference type="Gene3D" id="1.10.1740.120">
    <property type="match status" value="1"/>
</dbReference>
<dbReference type="Proteomes" id="UP000308092">
    <property type="component" value="Unassembled WGS sequence"/>
</dbReference>
<keyword evidence="4" id="KW-1185">Reference proteome</keyword>
<evidence type="ECO:0000259" key="2">
    <source>
        <dbReference type="Pfam" id="PF12192"/>
    </source>
</evidence>
<gene>
    <name evidence="3" type="ORF">EYZ11_005427</name>
</gene>
<comment type="caution">
    <text evidence="3">The sequence shown here is derived from an EMBL/GenBank/DDBJ whole genome shotgun (WGS) entry which is preliminary data.</text>
</comment>
<name>A0A4S3JI90_9EURO</name>